<sequence>MSADPALLNSATGLHTRLSTRQDALPPASPHNEGVLRHMIKDAASVGLLCCSLHELLKPLQCWLHANATVGD</sequence>
<reference evidence="1 2" key="1">
    <citation type="submission" date="2019-05" db="EMBL/GenBank/DDBJ databases">
        <title>Another draft genome of Portunus trituberculatus and its Hox gene families provides insights of decapod evolution.</title>
        <authorList>
            <person name="Jeong J.-H."/>
            <person name="Song I."/>
            <person name="Kim S."/>
            <person name="Choi T."/>
            <person name="Kim D."/>
            <person name="Ryu S."/>
            <person name="Kim W."/>
        </authorList>
    </citation>
    <scope>NUCLEOTIDE SEQUENCE [LARGE SCALE GENOMIC DNA]</scope>
    <source>
        <tissue evidence="1">Muscle</tissue>
    </source>
</reference>
<dbReference type="EMBL" id="VSRR010106314">
    <property type="protein sequence ID" value="MPC96527.1"/>
    <property type="molecule type" value="Genomic_DNA"/>
</dbReference>
<keyword evidence="2" id="KW-1185">Reference proteome</keyword>
<protein>
    <submittedName>
        <fullName evidence="1">Uncharacterized protein</fullName>
    </submittedName>
</protein>
<comment type="caution">
    <text evidence="1">The sequence shown here is derived from an EMBL/GenBank/DDBJ whole genome shotgun (WGS) entry which is preliminary data.</text>
</comment>
<evidence type="ECO:0000313" key="2">
    <source>
        <dbReference type="Proteomes" id="UP000324222"/>
    </source>
</evidence>
<dbReference type="AlphaFoldDB" id="A0A5B7JTT0"/>
<organism evidence="1 2">
    <name type="scientific">Portunus trituberculatus</name>
    <name type="common">Swimming crab</name>
    <name type="synonym">Neptunus trituberculatus</name>
    <dbReference type="NCBI Taxonomy" id="210409"/>
    <lineage>
        <taxon>Eukaryota</taxon>
        <taxon>Metazoa</taxon>
        <taxon>Ecdysozoa</taxon>
        <taxon>Arthropoda</taxon>
        <taxon>Crustacea</taxon>
        <taxon>Multicrustacea</taxon>
        <taxon>Malacostraca</taxon>
        <taxon>Eumalacostraca</taxon>
        <taxon>Eucarida</taxon>
        <taxon>Decapoda</taxon>
        <taxon>Pleocyemata</taxon>
        <taxon>Brachyura</taxon>
        <taxon>Eubrachyura</taxon>
        <taxon>Portunoidea</taxon>
        <taxon>Portunidae</taxon>
        <taxon>Portuninae</taxon>
        <taxon>Portunus</taxon>
    </lineage>
</organism>
<proteinExistence type="predicted"/>
<gene>
    <name evidence="1" type="ORF">E2C01_091790</name>
</gene>
<accession>A0A5B7JTT0</accession>
<dbReference type="Proteomes" id="UP000324222">
    <property type="component" value="Unassembled WGS sequence"/>
</dbReference>
<name>A0A5B7JTT0_PORTR</name>
<evidence type="ECO:0000313" key="1">
    <source>
        <dbReference type="EMBL" id="MPC96527.1"/>
    </source>
</evidence>